<name>A0ABY1VN05_9ACTO</name>
<accession>A0ABY1VN05</accession>
<keyword evidence="2" id="KW-1185">Reference proteome</keyword>
<dbReference type="InterPro" id="IPR017523">
    <property type="entry name" value="Rv3268"/>
</dbReference>
<reference evidence="1 2" key="1">
    <citation type="submission" date="2018-06" db="EMBL/GenBank/DDBJ databases">
        <authorList>
            <consortium name="Pathogen Informatics"/>
            <person name="Doyle S."/>
        </authorList>
    </citation>
    <scope>NUCLEOTIDE SEQUENCE [LARGE SCALE GENOMIC DNA]</scope>
    <source>
        <strain evidence="1 2">NCTC11535</strain>
    </source>
</reference>
<evidence type="ECO:0008006" key="3">
    <source>
        <dbReference type="Google" id="ProtNLM"/>
    </source>
</evidence>
<dbReference type="EMBL" id="UAPQ01000006">
    <property type="protein sequence ID" value="SPT53319.1"/>
    <property type="molecule type" value="Genomic_DNA"/>
</dbReference>
<gene>
    <name evidence="1" type="ORF">NCTC11535_00982</name>
</gene>
<dbReference type="Proteomes" id="UP000250006">
    <property type="component" value="Unassembled WGS sequence"/>
</dbReference>
<protein>
    <recommendedName>
        <fullName evidence="3">TIGR03089 family protein</fullName>
    </recommendedName>
</protein>
<sequence length="241" mass="25528">MLGNRNLNAILESAYSRKAAALTWYDPVERIELSGPVLGKWLSKVAAMVTIEAGNGNDFGLPVVHLALPVHWRMIVWACGTWRAGGTVELGTPASDAVGLSVASAPEHLLPSAAAQVLLPLPSLALRWPGELPPLVLDGAADLMTYPDQFPAVTAPPQASALVTNSPESATWTWQELLEAVQTALPTASHTPLLVHESTSQAALLGCLRAWESGRRAVLVSPDADEAILEVARRQEGATLT</sequence>
<evidence type="ECO:0000313" key="2">
    <source>
        <dbReference type="Proteomes" id="UP000250006"/>
    </source>
</evidence>
<evidence type="ECO:0000313" key="1">
    <source>
        <dbReference type="EMBL" id="SPT53319.1"/>
    </source>
</evidence>
<organism evidence="1 2">
    <name type="scientific">Actinomyces bovis</name>
    <dbReference type="NCBI Taxonomy" id="1658"/>
    <lineage>
        <taxon>Bacteria</taxon>
        <taxon>Bacillati</taxon>
        <taxon>Actinomycetota</taxon>
        <taxon>Actinomycetes</taxon>
        <taxon>Actinomycetales</taxon>
        <taxon>Actinomycetaceae</taxon>
        <taxon>Actinomyces</taxon>
    </lineage>
</organism>
<proteinExistence type="predicted"/>
<dbReference type="NCBIfam" id="TIGR03089">
    <property type="entry name" value="TIGR03089 family protein"/>
    <property type="match status" value="1"/>
</dbReference>
<comment type="caution">
    <text evidence="1">The sequence shown here is derived from an EMBL/GenBank/DDBJ whole genome shotgun (WGS) entry which is preliminary data.</text>
</comment>
<dbReference type="RefSeq" id="WP_267489822.1">
    <property type="nucleotide sequence ID" value="NZ_UAPQ01000006.1"/>
</dbReference>